<keyword evidence="5 12" id="KW-0808">Transferase</keyword>
<evidence type="ECO:0000256" key="2">
    <source>
        <dbReference type="ARBA" id="ARBA00009496"/>
    </source>
</evidence>
<evidence type="ECO:0000256" key="1">
    <source>
        <dbReference type="ARBA" id="ARBA00004496"/>
    </source>
</evidence>
<gene>
    <name evidence="12" type="primary">dnaE</name>
    <name evidence="12" type="ORF">ACFFHM_22895</name>
</gene>
<dbReference type="Pfam" id="PF14579">
    <property type="entry name" value="HHH_6"/>
    <property type="match status" value="1"/>
</dbReference>
<dbReference type="CDD" id="cd04485">
    <property type="entry name" value="DnaE_OBF"/>
    <property type="match status" value="1"/>
</dbReference>
<evidence type="ECO:0000256" key="4">
    <source>
        <dbReference type="ARBA" id="ARBA00019114"/>
    </source>
</evidence>
<evidence type="ECO:0000256" key="8">
    <source>
        <dbReference type="ARBA" id="ARBA00022932"/>
    </source>
</evidence>
<keyword evidence="13" id="KW-1185">Reference proteome</keyword>
<name>A0ABV6KIW8_9BACI</name>
<proteinExistence type="inferred from homology"/>
<dbReference type="InterPro" id="IPR003141">
    <property type="entry name" value="Pol/His_phosphatase_N"/>
</dbReference>
<organism evidence="12 13">
    <name type="scientific">Halalkalibacter kiskunsagensis</name>
    <dbReference type="NCBI Taxonomy" id="1548599"/>
    <lineage>
        <taxon>Bacteria</taxon>
        <taxon>Bacillati</taxon>
        <taxon>Bacillota</taxon>
        <taxon>Bacilli</taxon>
        <taxon>Bacillales</taxon>
        <taxon>Bacillaceae</taxon>
        <taxon>Halalkalibacter</taxon>
    </lineage>
</organism>
<dbReference type="GO" id="GO:0003887">
    <property type="term" value="F:DNA-directed DNA polymerase activity"/>
    <property type="evidence" value="ECO:0007669"/>
    <property type="project" value="UniProtKB-EC"/>
</dbReference>
<dbReference type="Proteomes" id="UP001589838">
    <property type="component" value="Unassembled WGS sequence"/>
</dbReference>
<reference evidence="12 13" key="1">
    <citation type="submission" date="2024-09" db="EMBL/GenBank/DDBJ databases">
        <authorList>
            <person name="Sun Q."/>
            <person name="Mori K."/>
        </authorList>
    </citation>
    <scope>NUCLEOTIDE SEQUENCE [LARGE SCALE GENOMIC DNA]</scope>
    <source>
        <strain evidence="12 13">NCAIM B.02610</strain>
    </source>
</reference>
<dbReference type="NCBIfam" id="NF004226">
    <property type="entry name" value="PRK05673.1"/>
    <property type="match status" value="1"/>
</dbReference>
<dbReference type="InterPro" id="IPR004805">
    <property type="entry name" value="DnaE2/DnaE/PolC"/>
</dbReference>
<evidence type="ECO:0000256" key="9">
    <source>
        <dbReference type="ARBA" id="ARBA00025611"/>
    </source>
</evidence>
<dbReference type="Pfam" id="PF17657">
    <property type="entry name" value="DNA_pol3_finger"/>
    <property type="match status" value="1"/>
</dbReference>
<comment type="caution">
    <text evidence="12">The sequence shown here is derived from an EMBL/GenBank/DDBJ whole genome shotgun (WGS) entry which is preliminary data.</text>
</comment>
<dbReference type="SMART" id="SM00481">
    <property type="entry name" value="POLIIIAc"/>
    <property type="match status" value="1"/>
</dbReference>
<evidence type="ECO:0000313" key="12">
    <source>
        <dbReference type="EMBL" id="MFC0473269.1"/>
    </source>
</evidence>
<dbReference type="Gene3D" id="1.10.10.1600">
    <property type="entry name" value="Bacterial DNA polymerase III alpha subunit, thumb domain"/>
    <property type="match status" value="1"/>
</dbReference>
<dbReference type="PANTHER" id="PTHR32294:SF0">
    <property type="entry name" value="DNA POLYMERASE III SUBUNIT ALPHA"/>
    <property type="match status" value="1"/>
</dbReference>
<keyword evidence="7" id="KW-0235">DNA replication</keyword>
<dbReference type="EMBL" id="JBHLUX010000092">
    <property type="protein sequence ID" value="MFC0473269.1"/>
    <property type="molecule type" value="Genomic_DNA"/>
</dbReference>
<accession>A0ABV6KIW8</accession>
<evidence type="ECO:0000256" key="5">
    <source>
        <dbReference type="ARBA" id="ARBA00022679"/>
    </source>
</evidence>
<evidence type="ECO:0000256" key="7">
    <source>
        <dbReference type="ARBA" id="ARBA00022705"/>
    </source>
</evidence>
<dbReference type="InterPro" id="IPR041931">
    <property type="entry name" value="DNA_pol3_alpha_thumb_dom"/>
</dbReference>
<dbReference type="InterPro" id="IPR004365">
    <property type="entry name" value="NA-bd_OB_tRNA"/>
</dbReference>
<comment type="catalytic activity">
    <reaction evidence="10">
        <text>DNA(n) + a 2'-deoxyribonucleoside 5'-triphosphate = DNA(n+1) + diphosphate</text>
        <dbReference type="Rhea" id="RHEA:22508"/>
        <dbReference type="Rhea" id="RHEA-COMP:17339"/>
        <dbReference type="Rhea" id="RHEA-COMP:17340"/>
        <dbReference type="ChEBI" id="CHEBI:33019"/>
        <dbReference type="ChEBI" id="CHEBI:61560"/>
        <dbReference type="ChEBI" id="CHEBI:173112"/>
        <dbReference type="EC" id="2.7.7.7"/>
    </reaction>
</comment>
<dbReference type="RefSeq" id="WP_335959959.1">
    <property type="nucleotide sequence ID" value="NZ_JAXBLX010000008.1"/>
</dbReference>
<dbReference type="Pfam" id="PF02811">
    <property type="entry name" value="PHP"/>
    <property type="match status" value="1"/>
</dbReference>
<evidence type="ECO:0000256" key="3">
    <source>
        <dbReference type="ARBA" id="ARBA00012417"/>
    </source>
</evidence>
<dbReference type="InterPro" id="IPR011708">
    <property type="entry name" value="DNA_pol3_alpha_NTPase_dom"/>
</dbReference>
<dbReference type="Gene3D" id="3.20.20.140">
    <property type="entry name" value="Metal-dependent hydrolases"/>
    <property type="match status" value="1"/>
</dbReference>
<comment type="similarity">
    <text evidence="2">Belongs to the DNA polymerase type-C family. DnaE subfamily.</text>
</comment>
<sequence>MEIVHSHVYSEYSLLSSTNRIEALVKKAHEDGFQALALCDHHVMYGAVPFYQACMKYNVKPIIGLQLTIQKNENELALIRCYAKNKKGYVNLLKLATIIGHKAGKRAFLKKEEVTPFLSEVIVVIPYSRGPIEEDLVQNQFQKALNWLRGWKGQTSASDWFLEIQQLHDHVSRKHEAIQTFSETSGIQLLASHPCRFLEKQDATAYQVIRAIREGVKAEDYPLEKEERSFYLLTPTEMVERFAEREDALVNTKRFASLCNVQLTLDQQMLPEFPGILNSNELLRSLCDKGCEFRYGTINDVIEARLNKELAVIERMGFSDYFLIVWDFMKYAREKGILTGPGRGSAAGSIVAYVLQITDVDPLQYDLLFERFLNHERVSMPDIDIDFPDHRRDEVIEYVQQKYGKNHVAQILTFGTLAARAVVRDVGKVLGVDSYLIGKLTKQIPVSPGVTLEKALASSKELESMITESKDLAVLWKVSKQLEGLPRHASTHAAGVVISAKPLTELMALQAGQSTISLTQATMDVVEKIGLLKFDFLGLRNLTLLENISFLIEQQYGEKIDYTRIPLDDKKTYQLLGQGDTTGVFQLESDGMRQALTSLQPTEFEDIVAVNALYRPGPMKYIPMYRQGKHEVTKVVFPHEDLEPILKRTYGVIIYQEQIMRVAAVMAGFTLAEADLLRRAISKKKKGELEKQRKAFIRGARQKGYSEQVASDVYELIERFADYGFNRSHAVAYSMISYQLAYVKANYPLAFYTALLSGVWNNDDKLSHHIRECRKAGYDVLPPSISKSHILFSIENEAIRFGLLPIAHVGFRAAKLIVQEREEKRFTDLFSFAVRIDQKIVNKKAVENLIKAGAMDEFHPERATLLYSVEEALRFAAEVNSFQDETEGLFTLDIQAPDYKEIEPLSIQEKLDYEKEALGFYLSGHPIEMYKPMLDANGRLPVQKAKETKGNVRVAGLLSQVRRIKTKKGDAMAFAVVTDESGGSELVIFPRTWDKIKDLVTEGELILVEGRYDHTREQTQLIVEKIDLLKTLTLKKEEEKLFLRISEASQSLDLLEQVKVHLLSNTGTVPVILYYEQTKQTKHLTNEYQVTPDEAFLLKLKEILGERNVILKK</sequence>
<comment type="subcellular location">
    <subcellularLocation>
        <location evidence="1">Cytoplasm</location>
    </subcellularLocation>
</comment>
<dbReference type="InterPro" id="IPR040982">
    <property type="entry name" value="DNA_pol3_finger"/>
</dbReference>
<dbReference type="EC" id="2.7.7.7" evidence="3"/>
<keyword evidence="8" id="KW-0239">DNA-directed DNA polymerase</keyword>
<dbReference type="InterPro" id="IPR029460">
    <property type="entry name" value="DNAPol_HHH"/>
</dbReference>
<feature type="domain" description="Polymerase/histidinol phosphatase N-terminal" evidence="11">
    <location>
        <begin position="4"/>
        <end position="71"/>
    </location>
</feature>
<dbReference type="Gene3D" id="1.10.150.870">
    <property type="match status" value="1"/>
</dbReference>
<dbReference type="PANTHER" id="PTHR32294">
    <property type="entry name" value="DNA POLYMERASE III SUBUNIT ALPHA"/>
    <property type="match status" value="1"/>
</dbReference>
<dbReference type="InterPro" id="IPR004013">
    <property type="entry name" value="PHP_dom"/>
</dbReference>
<dbReference type="Pfam" id="PF07733">
    <property type="entry name" value="DNA_pol3_alpha"/>
    <property type="match status" value="1"/>
</dbReference>
<evidence type="ECO:0000259" key="11">
    <source>
        <dbReference type="SMART" id="SM00481"/>
    </source>
</evidence>
<dbReference type="InterPro" id="IPR016195">
    <property type="entry name" value="Pol/histidinol_Pase-like"/>
</dbReference>
<evidence type="ECO:0000313" key="13">
    <source>
        <dbReference type="Proteomes" id="UP001589838"/>
    </source>
</evidence>
<evidence type="ECO:0000256" key="10">
    <source>
        <dbReference type="ARBA" id="ARBA00049244"/>
    </source>
</evidence>
<evidence type="ECO:0000256" key="6">
    <source>
        <dbReference type="ARBA" id="ARBA00022695"/>
    </source>
</evidence>
<keyword evidence="6 12" id="KW-0548">Nucleotidyltransferase</keyword>
<dbReference type="NCBIfam" id="TIGR00594">
    <property type="entry name" value="polc"/>
    <property type="match status" value="1"/>
</dbReference>
<dbReference type="Pfam" id="PF01336">
    <property type="entry name" value="tRNA_anti-codon"/>
    <property type="match status" value="1"/>
</dbReference>
<comment type="function">
    <text evidence="9">DNA polymerase III is a complex, multichain enzyme responsible for most of the replicative synthesis in bacteria. This DNA polymerase also exhibits 3' to 5' exonuclease activity. The alpha chain is the DNA polymerase.</text>
</comment>
<dbReference type="SUPFAM" id="SSF89550">
    <property type="entry name" value="PHP domain-like"/>
    <property type="match status" value="1"/>
</dbReference>
<protein>
    <recommendedName>
        <fullName evidence="4">DNA polymerase III subunit alpha</fullName>
        <ecNumber evidence="3">2.7.7.7</ecNumber>
    </recommendedName>
</protein>